<dbReference type="Pfam" id="PF07858">
    <property type="entry name" value="LEH"/>
    <property type="match status" value="1"/>
</dbReference>
<dbReference type="EMBL" id="CP022746">
    <property type="protein sequence ID" value="ASY46006.1"/>
    <property type="molecule type" value="Genomic_DNA"/>
</dbReference>
<accession>A0A249MXE9</accession>
<dbReference type="SUPFAM" id="SSF54427">
    <property type="entry name" value="NTF2-like"/>
    <property type="match status" value="1"/>
</dbReference>
<dbReference type="Proteomes" id="UP000217141">
    <property type="component" value="Chromosome II"/>
</dbReference>
<dbReference type="AlphaFoldDB" id="A0A249MXE9"/>
<gene>
    <name evidence="3" type="ORF">CJD35_15865</name>
</gene>
<dbReference type="RefSeq" id="WP_017183052.1">
    <property type="nucleotide sequence ID" value="NZ_CP022746.1"/>
</dbReference>
<dbReference type="Gene3D" id="3.10.450.50">
    <property type="match status" value="1"/>
</dbReference>
<evidence type="ECO:0000313" key="4">
    <source>
        <dbReference type="Proteomes" id="UP000217141"/>
    </source>
</evidence>
<evidence type="ECO:0000256" key="1">
    <source>
        <dbReference type="SAM" id="MobiDB-lite"/>
    </source>
</evidence>
<feature type="compositionally biased region" description="Pro residues" evidence="1">
    <location>
        <begin position="1"/>
        <end position="12"/>
    </location>
</feature>
<feature type="domain" description="Limonene-1,2-epoxide hydrolase" evidence="2">
    <location>
        <begin position="64"/>
        <end position="162"/>
    </location>
</feature>
<organism evidence="3 4">
    <name type="scientific">Sphingobium xenophagum</name>
    <dbReference type="NCBI Taxonomy" id="121428"/>
    <lineage>
        <taxon>Bacteria</taxon>
        <taxon>Pseudomonadati</taxon>
        <taxon>Pseudomonadota</taxon>
        <taxon>Alphaproteobacteria</taxon>
        <taxon>Sphingomonadales</taxon>
        <taxon>Sphingomonadaceae</taxon>
        <taxon>Sphingobium</taxon>
    </lineage>
</organism>
<evidence type="ECO:0000313" key="3">
    <source>
        <dbReference type="EMBL" id="ASY46006.1"/>
    </source>
</evidence>
<dbReference type="InterPro" id="IPR013100">
    <property type="entry name" value="LEH"/>
</dbReference>
<reference evidence="3 4" key="1">
    <citation type="submission" date="2017-08" db="EMBL/GenBank/DDBJ databases">
        <title>Whole Genome Sequence of Sphingobium hydrophobicum C1: Insights into Adaption to the Electronic-waste Contaminated Sediment.</title>
        <authorList>
            <person name="Song D."/>
            <person name="Chen X."/>
            <person name="Xu M."/>
        </authorList>
    </citation>
    <scope>NUCLEOTIDE SEQUENCE [LARGE SCALE GENOMIC DNA]</scope>
    <source>
        <strain evidence="3 4">C1</strain>
    </source>
</reference>
<feature type="region of interest" description="Disordered" evidence="1">
    <location>
        <begin position="1"/>
        <end position="45"/>
    </location>
</feature>
<dbReference type="KEGG" id="shyd:CJD35_15865"/>
<name>A0A249MXE9_SPHXE</name>
<evidence type="ECO:0000259" key="2">
    <source>
        <dbReference type="Pfam" id="PF07858"/>
    </source>
</evidence>
<feature type="compositionally biased region" description="Basic and acidic residues" evidence="1">
    <location>
        <begin position="28"/>
        <end position="39"/>
    </location>
</feature>
<dbReference type="InterPro" id="IPR032710">
    <property type="entry name" value="NTF2-like_dom_sf"/>
</dbReference>
<proteinExistence type="predicted"/>
<protein>
    <recommendedName>
        <fullName evidence="2">Limonene-1,2-epoxide hydrolase domain-containing protein</fullName>
    </recommendedName>
</protein>
<sequence>MTFPPDGVPIPPSKSNGYLSAGQKGTAPRHDARATEKQGGDMPGPLDEALAFFRESGGSRDDMLSAMERRFTADTRWENVGVATTVGFDEAKQFVEGFLGRIPFERCEVVIHHAAAAGHVVLTERSDIFYGPDGQEMLSLRLMGALEMDGPHIVAWRDYFDTSGF</sequence>